<feature type="domain" description="VIT" evidence="4">
    <location>
        <begin position="59"/>
        <end position="187"/>
    </location>
</feature>
<reference evidence="5" key="1">
    <citation type="submission" date="2019-02" db="EMBL/GenBank/DDBJ databases">
        <authorList>
            <person name="Li S.-H."/>
        </authorList>
    </citation>
    <scope>NUCLEOTIDE SEQUENCE</scope>
    <source>
        <strain evidence="5">IMCC8485</strain>
    </source>
</reference>
<dbReference type="InterPro" id="IPR013694">
    <property type="entry name" value="VIT"/>
</dbReference>
<dbReference type="Proteomes" id="UP001143307">
    <property type="component" value="Unassembled WGS sequence"/>
</dbReference>
<evidence type="ECO:0000313" key="5">
    <source>
        <dbReference type="EMBL" id="MCX2972715.1"/>
    </source>
</evidence>
<keyword evidence="2" id="KW-0812">Transmembrane</keyword>
<feature type="domain" description="VWFA" evidence="3">
    <location>
        <begin position="356"/>
        <end position="532"/>
    </location>
</feature>
<feature type="transmembrane region" description="Helical" evidence="2">
    <location>
        <begin position="698"/>
        <end position="718"/>
    </location>
</feature>
<dbReference type="InterPro" id="IPR002035">
    <property type="entry name" value="VWF_A"/>
</dbReference>
<dbReference type="Gene3D" id="3.40.50.410">
    <property type="entry name" value="von Willebrand factor, type A domain"/>
    <property type="match status" value="1"/>
</dbReference>
<dbReference type="PANTHER" id="PTHR45737">
    <property type="entry name" value="VON WILLEBRAND FACTOR A DOMAIN-CONTAINING PROTEIN 5A"/>
    <property type="match status" value="1"/>
</dbReference>
<dbReference type="InterPro" id="IPR022440">
    <property type="entry name" value="CHP03788"/>
</dbReference>
<evidence type="ECO:0000256" key="1">
    <source>
        <dbReference type="SAM" id="MobiDB-lite"/>
    </source>
</evidence>
<dbReference type="RefSeq" id="WP_279251696.1">
    <property type="nucleotide sequence ID" value="NZ_SHNP01000001.1"/>
</dbReference>
<keyword evidence="6" id="KW-1185">Reference proteome</keyword>
<dbReference type="SMART" id="SM00327">
    <property type="entry name" value="VWA"/>
    <property type="match status" value="1"/>
</dbReference>
<dbReference type="NCBIfam" id="TIGR03788">
    <property type="entry name" value="marine_srt_targ"/>
    <property type="match status" value="1"/>
</dbReference>
<dbReference type="SMART" id="SM00609">
    <property type="entry name" value="VIT"/>
    <property type="match status" value="1"/>
</dbReference>
<dbReference type="PROSITE" id="PS51468">
    <property type="entry name" value="VIT"/>
    <property type="match status" value="1"/>
</dbReference>
<dbReference type="Pfam" id="PF08487">
    <property type="entry name" value="VIT"/>
    <property type="match status" value="1"/>
</dbReference>
<dbReference type="PROSITE" id="PS50234">
    <property type="entry name" value="VWFA"/>
    <property type="match status" value="1"/>
</dbReference>
<dbReference type="InterPro" id="IPR036465">
    <property type="entry name" value="vWFA_dom_sf"/>
</dbReference>
<evidence type="ECO:0000256" key="2">
    <source>
        <dbReference type="SAM" id="Phobius"/>
    </source>
</evidence>
<dbReference type="PANTHER" id="PTHR45737:SF6">
    <property type="entry name" value="VON WILLEBRAND FACTOR A DOMAIN-CONTAINING PROTEIN 5A"/>
    <property type="match status" value="1"/>
</dbReference>
<accession>A0ABT3SRV7</accession>
<keyword evidence="2" id="KW-1133">Transmembrane helix</keyword>
<feature type="transmembrane region" description="Helical" evidence="2">
    <location>
        <begin position="20"/>
        <end position="43"/>
    </location>
</feature>
<name>A0ABT3SRV7_9GAMM</name>
<gene>
    <name evidence="5" type="ORF">EYC87_03825</name>
</gene>
<proteinExistence type="predicted"/>
<comment type="caution">
    <text evidence="5">The sequence shown here is derived from an EMBL/GenBank/DDBJ whole genome shotgun (WGS) entry which is preliminary data.</text>
</comment>
<protein>
    <submittedName>
        <fullName evidence="5">Marine proteobacterial sortase target protein</fullName>
    </submittedName>
</protein>
<dbReference type="EMBL" id="SHNP01000001">
    <property type="protein sequence ID" value="MCX2972715.1"/>
    <property type="molecule type" value="Genomic_DNA"/>
</dbReference>
<evidence type="ECO:0000313" key="6">
    <source>
        <dbReference type="Proteomes" id="UP001143307"/>
    </source>
</evidence>
<sequence length="725" mass="80187">MYLSRIHQLFSRDLKRFGGWQYWLLFRCLPMLVFTALSIMILASTSAQAEDYLDDVASGQMLLREEGEDYQPAPTQSTKVDLVVTGMLATVTVEQEFHNAGADWVEGVYAFPLPEDAAVRRLEMLIGERRIVGKIRERKEAKRVYQQALKQGKKAVLVEQQRPNLFTNRVANIAPGEKITVRLEYVQSVEHRSGRFSLRLPTTITPRYMPGIETETANQDMNENVAVTPSHGWAWPTDQVTDAHLISPLQYFAQGSDSAPLNRIKISARLDMGMPLASIESPYHEIALSRRAGVYSVKLAQGSAEMDRDFVLQWSAASGSLPGAAFFTERVDDQYYGLLMLVPPASQRAAETVPREIVFVIDTSGSMGGVSIKQAKGSLTRALRHLGPNDRFNVIEFNSSHRALFQHAVPASHHNLQLASEYVRHLEASGGTEMMPALQLALKLPGAQDELRPEPALRQVIFITDGAVGNESALFEQIVDSLGGSRLFTVGIGSAPNAWFMRKAAEYGRGTFTYIGDVAEVGEKMDALFLNLTRPVATHLNVDWPDGVDVWPARTPDLYAGEPLLIAVKLGDELPIDGLKIQGLLGETEWSTKLQFPAALNPLSMNNSEGVATLWARKNIEGLIDEKYRGKSEDWVRQRVLPLALKHSLLSPYTSFVAVEEVVSRSESEAAKSKPLPNTRPQGQSPQFFAYPNTATTAAANIWLGSFLLLIALFIIAIRERGADA</sequence>
<dbReference type="Pfam" id="PF13768">
    <property type="entry name" value="VWA_3"/>
    <property type="match status" value="1"/>
</dbReference>
<evidence type="ECO:0000259" key="3">
    <source>
        <dbReference type="PROSITE" id="PS50234"/>
    </source>
</evidence>
<keyword evidence="2" id="KW-0472">Membrane</keyword>
<dbReference type="SUPFAM" id="SSF53300">
    <property type="entry name" value="vWA-like"/>
    <property type="match status" value="1"/>
</dbReference>
<evidence type="ECO:0000259" key="4">
    <source>
        <dbReference type="PROSITE" id="PS51468"/>
    </source>
</evidence>
<feature type="region of interest" description="Disordered" evidence="1">
    <location>
        <begin position="668"/>
        <end position="688"/>
    </location>
</feature>
<organism evidence="5 6">
    <name type="scientific">Candidatus Seongchinamella marina</name>
    <dbReference type="NCBI Taxonomy" id="2518990"/>
    <lineage>
        <taxon>Bacteria</taxon>
        <taxon>Pseudomonadati</taxon>
        <taxon>Pseudomonadota</taxon>
        <taxon>Gammaproteobacteria</taxon>
        <taxon>Cellvibrionales</taxon>
        <taxon>Halieaceae</taxon>
        <taxon>Seongchinamella</taxon>
    </lineage>
</organism>